<dbReference type="RefSeq" id="WP_059148902.1">
    <property type="nucleotide sequence ID" value="NZ_LLZJ01000414.1"/>
</dbReference>
<dbReference type="PANTHER" id="PTHR34861:SF10">
    <property type="entry name" value="CYCLASE"/>
    <property type="match status" value="1"/>
</dbReference>
<dbReference type="InterPro" id="IPR007325">
    <property type="entry name" value="KFase/CYL"/>
</dbReference>
<evidence type="ECO:0000313" key="2">
    <source>
        <dbReference type="Proteomes" id="UP000053413"/>
    </source>
</evidence>
<dbReference type="PANTHER" id="PTHR34861">
    <property type="match status" value="1"/>
</dbReference>
<accession>A0A0X3VHN0</accession>
<gene>
    <name evidence="1" type="ORF">ADL28_41020</name>
</gene>
<dbReference type="InterPro" id="IPR037175">
    <property type="entry name" value="KFase_sf"/>
</dbReference>
<evidence type="ECO:0000313" key="1">
    <source>
        <dbReference type="EMBL" id="KUL44283.1"/>
    </source>
</evidence>
<dbReference type="Proteomes" id="UP000053413">
    <property type="component" value="Unassembled WGS sequence"/>
</dbReference>
<dbReference type="AlphaFoldDB" id="A0A0X3VHN0"/>
<proteinExistence type="predicted"/>
<dbReference type="EMBL" id="LLZJ01000414">
    <property type="protein sequence ID" value="KUL44283.1"/>
    <property type="molecule type" value="Genomic_DNA"/>
</dbReference>
<protein>
    <submittedName>
        <fullName evidence="1">Cyclase</fullName>
    </submittedName>
</protein>
<sequence length="308" mass="33294">MPLPAEFHEIAKRVNNWGRWGTADEIGTLNLITDAVVREAAATIRTGRRIPLAVPLRQDGIQTGMIPGRINPLHTMIAVNFEMFDPGTVATSDDAVTMGLQAGTHWDGLTHVSHSGRIYNGRPADSITTHDRAAFSGIEKVGPLVSRGVLLDVARARGAERLPEGHTVTPEDLDAAEELAGTTVRPGDVALVRTGQIQRYLAGEKEAYAYPSPGLSLRTPEWFHARDVAAVANDTLTFEVFPPEIEDLWMPVHALDLVEMGMLQGQNWNLEELSDACAEEGRYVFLLSAPPEPFVGGTGAPVAPIAIL</sequence>
<organism evidence="1 2">
    <name type="scientific">Streptomyces violaceusniger</name>
    <dbReference type="NCBI Taxonomy" id="68280"/>
    <lineage>
        <taxon>Bacteria</taxon>
        <taxon>Bacillati</taxon>
        <taxon>Actinomycetota</taxon>
        <taxon>Actinomycetes</taxon>
        <taxon>Kitasatosporales</taxon>
        <taxon>Streptomycetaceae</taxon>
        <taxon>Streptomyces</taxon>
        <taxon>Streptomyces violaceusniger group</taxon>
    </lineage>
</organism>
<reference evidence="2" key="1">
    <citation type="submission" date="2015-10" db="EMBL/GenBank/DDBJ databases">
        <authorList>
            <person name="Ju K.-S."/>
            <person name="Doroghazi J.R."/>
            <person name="Metcalf W.W."/>
        </authorList>
    </citation>
    <scope>NUCLEOTIDE SEQUENCE [LARGE SCALE GENOMIC DNA]</scope>
    <source>
        <strain evidence="2">NRRL F-8817</strain>
    </source>
</reference>
<name>A0A0X3VHN0_STRVO</name>
<dbReference type="GO" id="GO:0019441">
    <property type="term" value="P:L-tryptophan catabolic process to kynurenine"/>
    <property type="evidence" value="ECO:0007669"/>
    <property type="project" value="InterPro"/>
</dbReference>
<dbReference type="SUPFAM" id="SSF102198">
    <property type="entry name" value="Putative cyclase"/>
    <property type="match status" value="1"/>
</dbReference>
<dbReference type="OrthoDB" id="7067800at2"/>
<dbReference type="GO" id="GO:0004061">
    <property type="term" value="F:arylformamidase activity"/>
    <property type="evidence" value="ECO:0007669"/>
    <property type="project" value="InterPro"/>
</dbReference>
<comment type="caution">
    <text evidence="1">The sequence shown here is derived from an EMBL/GenBank/DDBJ whole genome shotgun (WGS) entry which is preliminary data.</text>
</comment>
<dbReference type="Pfam" id="PF04199">
    <property type="entry name" value="Cyclase"/>
    <property type="match status" value="1"/>
</dbReference>
<dbReference type="Gene3D" id="3.50.30.50">
    <property type="entry name" value="Putative cyclase"/>
    <property type="match status" value="1"/>
</dbReference>